<protein>
    <submittedName>
        <fullName evidence="1">Uncharacterized protein</fullName>
    </submittedName>
</protein>
<reference evidence="1 2" key="1">
    <citation type="submission" date="2016-06" db="EMBL/GenBank/DDBJ databases">
        <title>Genome sequence of halotolerant plant growth promoting strain of Halomonas elongata HEK1 isolated from salterns of Rann of Kutch, Gujarat, India.</title>
        <authorList>
            <person name="Gaba S."/>
            <person name="Singh R.N."/>
            <person name="Abrol S."/>
            <person name="Kaushik R."/>
            <person name="Saxena A.K."/>
        </authorList>
    </citation>
    <scope>NUCLEOTIDE SEQUENCE [LARGE SCALE GENOMIC DNA]</scope>
    <source>
        <strain evidence="1 2">HEK1</strain>
    </source>
</reference>
<proteinExistence type="predicted"/>
<name>A0A1B8P4M5_HALEL</name>
<dbReference type="Proteomes" id="UP000092504">
    <property type="component" value="Unassembled WGS sequence"/>
</dbReference>
<dbReference type="EMBL" id="MAJD01000001">
    <property type="protein sequence ID" value="OBX37221.1"/>
    <property type="molecule type" value="Genomic_DNA"/>
</dbReference>
<gene>
    <name evidence="1" type="ORF">A8U91_01577</name>
</gene>
<comment type="caution">
    <text evidence="1">The sequence shown here is derived from an EMBL/GenBank/DDBJ whole genome shotgun (WGS) entry which is preliminary data.</text>
</comment>
<evidence type="ECO:0000313" key="1">
    <source>
        <dbReference type="EMBL" id="OBX37221.1"/>
    </source>
</evidence>
<dbReference type="AlphaFoldDB" id="A0A1B8P4M5"/>
<accession>A0A1B8P4M5</accession>
<sequence>MGWARNRLTFILISLILGGIPLTRCMVVAPDVGGR</sequence>
<evidence type="ECO:0000313" key="2">
    <source>
        <dbReference type="Proteomes" id="UP000092504"/>
    </source>
</evidence>
<organism evidence="1 2">
    <name type="scientific">Halomonas elongata</name>
    <dbReference type="NCBI Taxonomy" id="2746"/>
    <lineage>
        <taxon>Bacteria</taxon>
        <taxon>Pseudomonadati</taxon>
        <taxon>Pseudomonadota</taxon>
        <taxon>Gammaproteobacteria</taxon>
        <taxon>Oceanospirillales</taxon>
        <taxon>Halomonadaceae</taxon>
        <taxon>Halomonas</taxon>
    </lineage>
</organism>